<keyword evidence="7" id="KW-1185">Reference proteome</keyword>
<name>A0A3S3MRZ7_9MAGN</name>
<feature type="compositionally biased region" description="Basic and acidic residues" evidence="5">
    <location>
        <begin position="95"/>
        <end position="108"/>
    </location>
</feature>
<sequence>MGVSLSCPFAEFDDFDDNFEDLIARSFSFEEDEDVKQKWRSASFNGRDSEPTLLKPFGSGKMLIEGSLSFNRRKLDPFHLDTMFSFKKPSLNKESPLKSDTIKEKKIGDPSPPPPPKPLTEPVPESPAFSPSSKRHKAAVKLQKVYKSFRTRRRLADCAVLVEQHWWKLLDFALLKRNSVSFFDISKQETAVSRWSRARMRAAMVGRGLNKDRKAKKLALQHWLEAIDPRHRYGHNLHFYYVNWLQCESRQPFFYWLDVGNGREVSLDQCPRSKLQHQCIKYLGPKERDAYEVIVEDGKLFYKDSRKLLDTTNGNDKYIFVLSTSKRLYVGQKKKGVFQHSSFLAGGATSAAGRLVVEKGIIKAVWPHSGHYRPTKENSEEFMTFLKENNVDITDIQNTPMDEEETSSNPHGAHIGMRRNSSKLDTQKSPWSQLRVRVGQKTKPYKLELSHSMTDLATDKANIEQDLESKQSCDMEKTSKTNASASPNMSERHGNGGRATGGWLVETQPGGKGMEEDSFSVVQDYLFQKLNLFEIDQEQDEEVPLEKIVRRIKSKKDTKSYQLGKQLTFKWTTGAGPRLGCVRDYPIELQCRALEEVNLSPKSHGHCRSLSSPLNLISQSPRSPGTSFLKASNRSISGSMQQLDHSMLDRKGHFFD</sequence>
<proteinExistence type="predicted"/>
<accession>A0A3S3MRZ7</accession>
<keyword evidence="4" id="KW-0539">Nucleus</keyword>
<dbReference type="PANTHER" id="PTHR31250">
    <property type="entry name" value="IQ DOMAIN-CONTAINING PROTEIN IQM3"/>
    <property type="match status" value="1"/>
</dbReference>
<dbReference type="STRING" id="337451.A0A3S3MRZ7"/>
<evidence type="ECO:0000313" key="7">
    <source>
        <dbReference type="Proteomes" id="UP000283530"/>
    </source>
</evidence>
<feature type="compositionally biased region" description="Basic and acidic residues" evidence="5">
    <location>
        <begin position="468"/>
        <end position="479"/>
    </location>
</feature>
<feature type="compositionally biased region" description="Pro residues" evidence="5">
    <location>
        <begin position="110"/>
        <end position="125"/>
    </location>
</feature>
<dbReference type="InterPro" id="IPR044159">
    <property type="entry name" value="IQM"/>
</dbReference>
<dbReference type="OrthoDB" id="7344096at2759"/>
<dbReference type="PANTHER" id="PTHR31250:SF14">
    <property type="entry name" value="IQ DOMAIN-CONTAINING PROTEIN IQM2"/>
    <property type="match status" value="1"/>
</dbReference>
<dbReference type="GO" id="GO:0005737">
    <property type="term" value="C:cytoplasm"/>
    <property type="evidence" value="ECO:0007669"/>
    <property type="project" value="UniProtKB-SubCell"/>
</dbReference>
<comment type="subcellular location">
    <subcellularLocation>
        <location evidence="2">Cytoplasm</location>
    </subcellularLocation>
    <subcellularLocation>
        <location evidence="1">Nucleus</location>
    </subcellularLocation>
</comment>
<evidence type="ECO:0000256" key="1">
    <source>
        <dbReference type="ARBA" id="ARBA00004123"/>
    </source>
</evidence>
<evidence type="ECO:0000256" key="2">
    <source>
        <dbReference type="ARBA" id="ARBA00004496"/>
    </source>
</evidence>
<feature type="compositionally biased region" description="Polar residues" evidence="5">
    <location>
        <begin position="480"/>
        <end position="489"/>
    </location>
</feature>
<protein>
    <submittedName>
        <fullName evidence="6">IQ domain-containing protein IQM2-like protein</fullName>
    </submittedName>
</protein>
<gene>
    <name evidence="6" type="ORF">CKAN_00201000</name>
</gene>
<evidence type="ECO:0000256" key="4">
    <source>
        <dbReference type="ARBA" id="ARBA00023242"/>
    </source>
</evidence>
<evidence type="ECO:0000256" key="3">
    <source>
        <dbReference type="ARBA" id="ARBA00022490"/>
    </source>
</evidence>
<dbReference type="Proteomes" id="UP000283530">
    <property type="component" value="Unassembled WGS sequence"/>
</dbReference>
<reference evidence="6 7" key="1">
    <citation type="journal article" date="2019" name="Nat. Plants">
        <title>Stout camphor tree genome fills gaps in understanding of flowering plant genome evolution.</title>
        <authorList>
            <person name="Chaw S.M."/>
            <person name="Liu Y.C."/>
            <person name="Wu Y.W."/>
            <person name="Wang H.Y."/>
            <person name="Lin C.I."/>
            <person name="Wu C.S."/>
            <person name="Ke H.M."/>
            <person name="Chang L.Y."/>
            <person name="Hsu C.Y."/>
            <person name="Yang H.T."/>
            <person name="Sudianto E."/>
            <person name="Hsu M.H."/>
            <person name="Wu K.P."/>
            <person name="Wang L.N."/>
            <person name="Leebens-Mack J.H."/>
            <person name="Tsai I.J."/>
        </authorList>
    </citation>
    <scope>NUCLEOTIDE SEQUENCE [LARGE SCALE GENOMIC DNA]</scope>
    <source>
        <strain evidence="7">cv. Chaw 1501</strain>
        <tissue evidence="6">Young leaves</tissue>
    </source>
</reference>
<evidence type="ECO:0000256" key="5">
    <source>
        <dbReference type="SAM" id="MobiDB-lite"/>
    </source>
</evidence>
<feature type="region of interest" description="Disordered" evidence="5">
    <location>
        <begin position="401"/>
        <end position="432"/>
    </location>
</feature>
<dbReference type="EMBL" id="QPKB01000001">
    <property type="protein sequence ID" value="RWR73708.1"/>
    <property type="molecule type" value="Genomic_DNA"/>
</dbReference>
<dbReference type="AlphaFoldDB" id="A0A3S3MRZ7"/>
<comment type="caution">
    <text evidence="6">The sequence shown here is derived from an EMBL/GenBank/DDBJ whole genome shotgun (WGS) entry which is preliminary data.</text>
</comment>
<evidence type="ECO:0000313" key="6">
    <source>
        <dbReference type="EMBL" id="RWR73708.1"/>
    </source>
</evidence>
<feature type="compositionally biased region" description="Polar residues" evidence="5">
    <location>
        <begin position="423"/>
        <end position="432"/>
    </location>
</feature>
<organism evidence="6 7">
    <name type="scientific">Cinnamomum micranthum f. kanehirae</name>
    <dbReference type="NCBI Taxonomy" id="337451"/>
    <lineage>
        <taxon>Eukaryota</taxon>
        <taxon>Viridiplantae</taxon>
        <taxon>Streptophyta</taxon>
        <taxon>Embryophyta</taxon>
        <taxon>Tracheophyta</taxon>
        <taxon>Spermatophyta</taxon>
        <taxon>Magnoliopsida</taxon>
        <taxon>Magnoliidae</taxon>
        <taxon>Laurales</taxon>
        <taxon>Lauraceae</taxon>
        <taxon>Cinnamomum</taxon>
    </lineage>
</organism>
<feature type="region of interest" description="Disordered" evidence="5">
    <location>
        <begin position="468"/>
        <end position="501"/>
    </location>
</feature>
<dbReference type="GO" id="GO:0005634">
    <property type="term" value="C:nucleus"/>
    <property type="evidence" value="ECO:0007669"/>
    <property type="project" value="UniProtKB-SubCell"/>
</dbReference>
<feature type="region of interest" description="Disordered" evidence="5">
    <location>
        <begin position="91"/>
        <end position="136"/>
    </location>
</feature>
<keyword evidence="3" id="KW-0963">Cytoplasm</keyword>